<protein>
    <submittedName>
        <fullName evidence="1">Uncharacterized protein</fullName>
    </submittedName>
</protein>
<reference evidence="1" key="1">
    <citation type="journal article" date="2021" name="Proc. Natl. Acad. Sci. U.S.A.">
        <title>A Catalog of Tens of Thousands of Viruses from Human Metagenomes Reveals Hidden Associations with Chronic Diseases.</title>
        <authorList>
            <person name="Tisza M.J."/>
            <person name="Buck C.B."/>
        </authorList>
    </citation>
    <scope>NUCLEOTIDE SEQUENCE</scope>
    <source>
        <strain evidence="1">CtMnh10</strain>
    </source>
</reference>
<accession>A0A8S5THF1</accession>
<evidence type="ECO:0000313" key="1">
    <source>
        <dbReference type="EMBL" id="DAF62748.1"/>
    </source>
</evidence>
<organism evidence="1">
    <name type="scientific">Myoviridae sp. ctMnh10</name>
    <dbReference type="NCBI Taxonomy" id="2827682"/>
    <lineage>
        <taxon>Viruses</taxon>
        <taxon>Duplodnaviria</taxon>
        <taxon>Heunggongvirae</taxon>
        <taxon>Uroviricota</taxon>
        <taxon>Caudoviricetes</taxon>
    </lineage>
</organism>
<proteinExistence type="predicted"/>
<sequence>MKKLINGRTEEEILNDFYTLVAENEWFSWVDDPEVNGYHTQLNVDEILTDDFEEFAQGYYDLESETEQYENTQDMYRSAGL</sequence>
<name>A0A8S5THF1_9CAUD</name>
<dbReference type="EMBL" id="BK032827">
    <property type="protein sequence ID" value="DAF62748.1"/>
    <property type="molecule type" value="Genomic_DNA"/>
</dbReference>